<dbReference type="SUPFAM" id="SSF50465">
    <property type="entry name" value="EF-Tu/eEF-1alpha/eIF2-gamma C-terminal domain"/>
    <property type="match status" value="1"/>
</dbReference>
<dbReference type="NCBIfam" id="TIGR00475">
    <property type="entry name" value="selB"/>
    <property type="match status" value="1"/>
</dbReference>
<proteinExistence type="predicted"/>
<dbReference type="Pfam" id="PF00009">
    <property type="entry name" value="GTP_EFTU"/>
    <property type="match status" value="1"/>
</dbReference>
<evidence type="ECO:0000256" key="7">
    <source>
        <dbReference type="ARBA" id="ARBA00025526"/>
    </source>
</evidence>
<keyword evidence="4" id="KW-0547">Nucleotide-binding</keyword>
<evidence type="ECO:0000256" key="2">
    <source>
        <dbReference type="ARBA" id="ARBA00015953"/>
    </source>
</evidence>
<dbReference type="Pfam" id="PF03144">
    <property type="entry name" value="GTP_EFTU_D2"/>
    <property type="match status" value="1"/>
</dbReference>
<keyword evidence="11" id="KW-1185">Reference proteome</keyword>
<evidence type="ECO:0000313" key="11">
    <source>
        <dbReference type="Proteomes" id="UP000830167"/>
    </source>
</evidence>
<dbReference type="Pfam" id="PF09107">
    <property type="entry name" value="WHD_3rd_SelB"/>
    <property type="match status" value="1"/>
</dbReference>
<dbReference type="InterPro" id="IPR009001">
    <property type="entry name" value="Transl_elong_EF1A/Init_IF2_C"/>
</dbReference>
<dbReference type="InterPro" id="IPR004161">
    <property type="entry name" value="EFTu-like_2"/>
</dbReference>
<dbReference type="InterPro" id="IPR009000">
    <property type="entry name" value="Transl_B-barrel_sf"/>
</dbReference>
<dbReference type="PANTHER" id="PTHR43721">
    <property type="entry name" value="ELONGATION FACTOR TU-RELATED"/>
    <property type="match status" value="1"/>
</dbReference>
<dbReference type="EMBL" id="CP089291">
    <property type="protein sequence ID" value="UOF91336.1"/>
    <property type="molecule type" value="Genomic_DNA"/>
</dbReference>
<keyword evidence="6" id="KW-0342">GTP-binding</keyword>
<dbReference type="RefSeq" id="WP_347438027.1">
    <property type="nucleotide sequence ID" value="NZ_CP089291.1"/>
</dbReference>
<dbReference type="InterPro" id="IPR005225">
    <property type="entry name" value="Small_GTP-bd"/>
</dbReference>
<dbReference type="Proteomes" id="UP000830167">
    <property type="component" value="Chromosome"/>
</dbReference>
<feature type="domain" description="Tr-type G" evidence="9">
    <location>
        <begin position="3"/>
        <end position="176"/>
    </location>
</feature>
<name>A0ABY4CP47_9BACL</name>
<dbReference type="Gene3D" id="3.40.50.300">
    <property type="entry name" value="P-loop containing nucleotide triphosphate hydrolases"/>
    <property type="match status" value="1"/>
</dbReference>
<dbReference type="NCBIfam" id="TIGR00231">
    <property type="entry name" value="small_GTP"/>
    <property type="match status" value="1"/>
</dbReference>
<reference evidence="10" key="1">
    <citation type="submission" date="2021-12" db="EMBL/GenBank/DDBJ databases">
        <title>Alicyclobacillaceae gen. nov., sp. nov., isolated from chalcocite enrichment system.</title>
        <authorList>
            <person name="Jiang Z."/>
        </authorList>
    </citation>
    <scope>NUCLEOTIDE SEQUENCE</scope>
    <source>
        <strain evidence="10">MYW30-H2</strain>
    </source>
</reference>
<dbReference type="InterPro" id="IPR057335">
    <property type="entry name" value="Beta-barrel_SelB"/>
</dbReference>
<evidence type="ECO:0000313" key="10">
    <source>
        <dbReference type="EMBL" id="UOF91336.1"/>
    </source>
</evidence>
<dbReference type="SUPFAM" id="SSF50447">
    <property type="entry name" value="Translation proteins"/>
    <property type="match status" value="1"/>
</dbReference>
<evidence type="ECO:0000256" key="6">
    <source>
        <dbReference type="ARBA" id="ARBA00023134"/>
    </source>
</evidence>
<organism evidence="10 11">
    <name type="scientific">Fodinisporobacter ferrooxydans</name>
    <dbReference type="NCBI Taxonomy" id="2901836"/>
    <lineage>
        <taxon>Bacteria</taxon>
        <taxon>Bacillati</taxon>
        <taxon>Bacillota</taxon>
        <taxon>Bacilli</taxon>
        <taxon>Bacillales</taxon>
        <taxon>Alicyclobacillaceae</taxon>
        <taxon>Fodinisporobacter</taxon>
    </lineage>
</organism>
<dbReference type="Gene3D" id="2.40.30.10">
    <property type="entry name" value="Translation factors"/>
    <property type="match status" value="2"/>
</dbReference>
<dbReference type="InterPro" id="IPR031157">
    <property type="entry name" value="G_TR_CS"/>
</dbReference>
<accession>A0ABY4CP47</accession>
<dbReference type="CDD" id="cd03696">
    <property type="entry name" value="SelB_II"/>
    <property type="match status" value="1"/>
</dbReference>
<dbReference type="Gene3D" id="1.10.10.2770">
    <property type="match status" value="1"/>
</dbReference>
<keyword evidence="5" id="KW-0648">Protein biosynthesis</keyword>
<dbReference type="InterPro" id="IPR004535">
    <property type="entry name" value="Transl_elong_SelB"/>
</dbReference>
<dbReference type="SUPFAM" id="SSF52540">
    <property type="entry name" value="P-loop containing nucleoside triphosphate hydrolases"/>
    <property type="match status" value="1"/>
</dbReference>
<dbReference type="PROSITE" id="PS51722">
    <property type="entry name" value="G_TR_2"/>
    <property type="match status" value="1"/>
</dbReference>
<dbReference type="Pfam" id="PF25461">
    <property type="entry name" value="Beta-barrel_SelB"/>
    <property type="match status" value="1"/>
</dbReference>
<comment type="subcellular location">
    <subcellularLocation>
        <location evidence="1">Cytoplasm</location>
    </subcellularLocation>
</comment>
<dbReference type="InterPro" id="IPR015191">
    <property type="entry name" value="SelB_WHD4"/>
</dbReference>
<dbReference type="CDD" id="cd15491">
    <property type="entry name" value="selB_III"/>
    <property type="match status" value="1"/>
</dbReference>
<sequence>MQSVFSIIGTAGHIDHGKTTLVKALTGQDTDRLKEEKERGITIDLGFAALQLHDGRKVGVVDVPGHERFIRNMLAGAVGIDVILFIVAANEGVMPQTREHLEILQLLGLQHGVIALTKSDLVEPDWLELVQEDVYTAVQGTFLENARILPVSSVTMQGIPELLQELERLLELAEPRSKQGTVRMPIDRVFSVAGFGTVVTGTLWRGTLRTGDMLHLYPDDLPVRVRSLEVHGEKVDQAYAGQRVAVNITGIDKHGVRRGSVLATAGALEATELSDIRLKLLSGTPKALQNGTRVRFHIGTAEVMGRIVLLDRDQLQPGEDALAQIRLEEPIACEKQDRFIIRSYSPVFTIGGGTVIDPYPKRLHRRNRDYILEEIEQREKMDIFGRVLQWMREHPFVEEPSFIAACMNEGIAETKDELAQVLQTLEDHGEVERMLSGTLLTERRWIAERMRELTAITEEYYKQRRYDVWIPRSHMFQHWSDWKSVVSDQILYYAEEKEIIDRKGEFYRLHEYQPVFTKTEQQILQTIRQELLTKGFQPPLQDELEQFFKGKERIVRELLGYLRHTGEIVEVEKKLWLAKQTVDQGVSIVRQLCEQNAAFTVAEFRDQAATSRKIAVAFLEHLDRQKLTKREGERRICL</sequence>
<dbReference type="InterPro" id="IPR050055">
    <property type="entry name" value="EF-Tu_GTPase"/>
</dbReference>
<dbReference type="PROSITE" id="PS00301">
    <property type="entry name" value="G_TR_1"/>
    <property type="match status" value="1"/>
</dbReference>
<evidence type="ECO:0000256" key="4">
    <source>
        <dbReference type="ARBA" id="ARBA00022741"/>
    </source>
</evidence>
<evidence type="ECO:0000256" key="5">
    <source>
        <dbReference type="ARBA" id="ARBA00022917"/>
    </source>
</evidence>
<dbReference type="InterPro" id="IPR036390">
    <property type="entry name" value="WH_DNA-bd_sf"/>
</dbReference>
<comment type="function">
    <text evidence="7">Translation factor necessary for the incorporation of selenocysteine into proteins. It probably replaces EF-Tu for the insertion of selenocysteine directed by the UGA codon. SelB binds GTP and GDP.</text>
</comment>
<dbReference type="InterPro" id="IPR027417">
    <property type="entry name" value="P-loop_NTPase"/>
</dbReference>
<evidence type="ECO:0000256" key="3">
    <source>
        <dbReference type="ARBA" id="ARBA00022490"/>
    </source>
</evidence>
<dbReference type="GO" id="GO:0003746">
    <property type="term" value="F:translation elongation factor activity"/>
    <property type="evidence" value="ECO:0007669"/>
    <property type="project" value="UniProtKB-KW"/>
</dbReference>
<keyword evidence="3" id="KW-0963">Cytoplasm</keyword>
<evidence type="ECO:0000256" key="8">
    <source>
        <dbReference type="ARBA" id="ARBA00031615"/>
    </source>
</evidence>
<protein>
    <recommendedName>
        <fullName evidence="2">Selenocysteine-specific elongation factor</fullName>
    </recommendedName>
    <alternativeName>
        <fullName evidence="8">SelB translation factor</fullName>
    </alternativeName>
</protein>
<dbReference type="InterPro" id="IPR000795">
    <property type="entry name" value="T_Tr_GTP-bd_dom"/>
</dbReference>
<dbReference type="PANTHER" id="PTHR43721:SF22">
    <property type="entry name" value="ELONGATION FACTOR TU, MITOCHONDRIAL"/>
    <property type="match status" value="1"/>
</dbReference>
<dbReference type="SUPFAM" id="SSF46785">
    <property type="entry name" value="Winged helix' DNA-binding domain"/>
    <property type="match status" value="2"/>
</dbReference>
<keyword evidence="10" id="KW-0251">Elongation factor</keyword>
<dbReference type="Gene3D" id="1.10.10.10">
    <property type="entry name" value="Winged helix-like DNA-binding domain superfamily/Winged helix DNA-binding domain"/>
    <property type="match status" value="1"/>
</dbReference>
<gene>
    <name evidence="10" type="primary">selB</name>
    <name evidence="10" type="ORF">LSG31_03505</name>
</gene>
<dbReference type="CDD" id="cd04171">
    <property type="entry name" value="SelB"/>
    <property type="match status" value="1"/>
</dbReference>
<dbReference type="InterPro" id="IPR036388">
    <property type="entry name" value="WH-like_DNA-bd_sf"/>
</dbReference>
<evidence type="ECO:0000256" key="1">
    <source>
        <dbReference type="ARBA" id="ARBA00004496"/>
    </source>
</evidence>
<evidence type="ECO:0000259" key="9">
    <source>
        <dbReference type="PROSITE" id="PS51722"/>
    </source>
</evidence>